<feature type="domain" description="Flavodoxin-like" evidence="1">
    <location>
        <begin position="3"/>
        <end position="154"/>
    </location>
</feature>
<accession>A0ABM9W9P4</accession>
<reference evidence="2 3" key="1">
    <citation type="submission" date="2016-01" db="EMBL/GenBank/DDBJ databases">
        <authorList>
            <person name="Brown R."/>
        </authorList>
    </citation>
    <scope>NUCLEOTIDE SEQUENCE [LARGE SCALE GENOMIC DNA]</scope>
    <source>
        <strain evidence="2">Sporomusa sphaeroides DSM 2875</strain>
    </source>
</reference>
<dbReference type="Proteomes" id="UP000245702">
    <property type="component" value="Unassembled WGS sequence"/>
</dbReference>
<gene>
    <name evidence="2" type="primary">fldA</name>
    <name evidence="2" type="ORF">SSPH_04435</name>
</gene>
<dbReference type="InterPro" id="IPR029039">
    <property type="entry name" value="Flavoprotein-like_sf"/>
</dbReference>
<keyword evidence="3" id="KW-1185">Reference proteome</keyword>
<dbReference type="Pfam" id="PF12724">
    <property type="entry name" value="Flavodoxin_5"/>
    <property type="match status" value="1"/>
</dbReference>
<dbReference type="InterPro" id="IPR001226">
    <property type="entry name" value="Flavodoxin_CS"/>
</dbReference>
<dbReference type="RefSeq" id="WP_075752752.1">
    <property type="nucleotide sequence ID" value="NZ_CP146991.1"/>
</dbReference>
<dbReference type="InterPro" id="IPR008254">
    <property type="entry name" value="Flavodoxin/NO_synth"/>
</dbReference>
<proteinExistence type="predicted"/>
<dbReference type="EMBL" id="FCOW01000044">
    <property type="protein sequence ID" value="CVK21727.1"/>
    <property type="molecule type" value="Genomic_DNA"/>
</dbReference>
<evidence type="ECO:0000259" key="1">
    <source>
        <dbReference type="PROSITE" id="PS50902"/>
    </source>
</evidence>
<protein>
    <submittedName>
        <fullName evidence="2">Flavodoxin</fullName>
    </submittedName>
</protein>
<dbReference type="PROSITE" id="PS50902">
    <property type="entry name" value="FLAVODOXIN_LIKE"/>
    <property type="match status" value="1"/>
</dbReference>
<dbReference type="SUPFAM" id="SSF52218">
    <property type="entry name" value="Flavoproteins"/>
    <property type="match status" value="1"/>
</dbReference>
<dbReference type="PROSITE" id="PS00201">
    <property type="entry name" value="FLAVODOXIN"/>
    <property type="match status" value="1"/>
</dbReference>
<sequence>MKMTVLYHSKTGNTKQMAEVIAEGMQTVDGVEAKAFPIEAVDEAWIKESKCVVLGTPIYMASVCGVIKNWLEGPCKAYGLAGKIGGAFATANYVHGGAELGIRLILDHMLVYGMLTYSGGGSYGKPVIHLGPVALDGQLEESKDTFLLYGQRMATKTLEIYQ</sequence>
<dbReference type="Gene3D" id="3.40.50.360">
    <property type="match status" value="1"/>
</dbReference>
<dbReference type="InterPro" id="IPR026816">
    <property type="entry name" value="Flavodoxin_dom"/>
</dbReference>
<organism evidence="2 3">
    <name type="scientific">Sporomusa sphaeroides DSM 2875</name>
    <dbReference type="NCBI Taxonomy" id="1337886"/>
    <lineage>
        <taxon>Bacteria</taxon>
        <taxon>Bacillati</taxon>
        <taxon>Bacillota</taxon>
        <taxon>Negativicutes</taxon>
        <taxon>Selenomonadales</taxon>
        <taxon>Sporomusaceae</taxon>
        <taxon>Sporomusa</taxon>
    </lineage>
</organism>
<name>A0ABM9W9P4_9FIRM</name>
<evidence type="ECO:0000313" key="3">
    <source>
        <dbReference type="Proteomes" id="UP000245702"/>
    </source>
</evidence>
<evidence type="ECO:0000313" key="2">
    <source>
        <dbReference type="EMBL" id="CVK21727.1"/>
    </source>
</evidence>
<comment type="caution">
    <text evidence="2">The sequence shown here is derived from an EMBL/GenBank/DDBJ whole genome shotgun (WGS) entry which is preliminary data.</text>
</comment>